<reference evidence="6" key="2">
    <citation type="submission" date="2025-08" db="UniProtKB">
        <authorList>
            <consortium name="RefSeq"/>
        </authorList>
    </citation>
    <scope>IDENTIFICATION</scope>
    <source>
        <tissue evidence="6">Leaf</tissue>
    </source>
</reference>
<dbReference type="PROSITE" id="PS51477">
    <property type="entry name" value="PAH"/>
    <property type="match status" value="2"/>
</dbReference>
<name>A0ABM0VY34_CAMSA</name>
<proteinExistence type="predicted"/>
<comment type="subcellular location">
    <subcellularLocation>
        <location evidence="1 4">Nucleus</location>
    </subcellularLocation>
</comment>
<keyword evidence="2" id="KW-0678">Repressor</keyword>
<dbReference type="GeneID" id="104743496"/>
<organism evidence="5 6">
    <name type="scientific">Camelina sativa</name>
    <name type="common">False flax</name>
    <name type="synonym">Myagrum sativum</name>
    <dbReference type="NCBI Taxonomy" id="90675"/>
    <lineage>
        <taxon>Eukaryota</taxon>
        <taxon>Viridiplantae</taxon>
        <taxon>Streptophyta</taxon>
        <taxon>Embryophyta</taxon>
        <taxon>Tracheophyta</taxon>
        <taxon>Spermatophyta</taxon>
        <taxon>Magnoliopsida</taxon>
        <taxon>eudicotyledons</taxon>
        <taxon>Gunneridae</taxon>
        <taxon>Pentapetalae</taxon>
        <taxon>rosids</taxon>
        <taxon>malvids</taxon>
        <taxon>Brassicales</taxon>
        <taxon>Brassicaceae</taxon>
        <taxon>Camelineae</taxon>
        <taxon>Camelina</taxon>
    </lineage>
</organism>
<evidence type="ECO:0000256" key="3">
    <source>
        <dbReference type="ARBA" id="ARBA00023242"/>
    </source>
</evidence>
<accession>A0ABM0VY34</accession>
<dbReference type="Gene3D" id="1.20.1160.11">
    <property type="entry name" value="Paired amphipathic helix"/>
    <property type="match status" value="2"/>
</dbReference>
<evidence type="ECO:0000313" key="5">
    <source>
        <dbReference type="Proteomes" id="UP000694864"/>
    </source>
</evidence>
<dbReference type="PANTHER" id="PTHR12346:SF0">
    <property type="entry name" value="SIN3A, ISOFORM G"/>
    <property type="match status" value="1"/>
</dbReference>
<dbReference type="PANTHER" id="PTHR12346">
    <property type="entry name" value="SIN3B-RELATED"/>
    <property type="match status" value="1"/>
</dbReference>
<gene>
    <name evidence="6" type="primary">LOC104743496</name>
</gene>
<dbReference type="RefSeq" id="XP_010462869.1">
    <property type="nucleotide sequence ID" value="XM_010464567.1"/>
</dbReference>
<evidence type="ECO:0000256" key="2">
    <source>
        <dbReference type="ARBA" id="ARBA00022491"/>
    </source>
</evidence>
<keyword evidence="5" id="KW-1185">Reference proteome</keyword>
<sequence>MFGRGVSPKPTMYDVVSYINSVKDAFHDEPAKYDEFLKLFIDVRVLRVLDIASAIGRVDELLQDHQDLLLRLNDFLSAEAQRILHLKIEKGAASDDNKRKRVASFLGKLKARFQGDDRHVYESFLEILNMYQEENKSIVKMYQEVGFLIVSLVQDHEDLFMEFPDILS</sequence>
<dbReference type="Pfam" id="PF02671">
    <property type="entry name" value="PAH"/>
    <property type="match status" value="2"/>
</dbReference>
<dbReference type="InterPro" id="IPR036600">
    <property type="entry name" value="PAH_sf"/>
</dbReference>
<evidence type="ECO:0000256" key="4">
    <source>
        <dbReference type="PROSITE-ProRule" id="PRU00810"/>
    </source>
</evidence>
<reference evidence="5" key="1">
    <citation type="journal article" date="2014" name="Nat. Commun.">
        <title>The emerging biofuel crop Camelina sativa retains a highly undifferentiated hexaploid genome structure.</title>
        <authorList>
            <person name="Kagale S."/>
            <person name="Koh C."/>
            <person name="Nixon J."/>
            <person name="Bollina V."/>
            <person name="Clarke W.E."/>
            <person name="Tuteja R."/>
            <person name="Spillane C."/>
            <person name="Robinson S.J."/>
            <person name="Links M.G."/>
            <person name="Clarke C."/>
            <person name="Higgins E.E."/>
            <person name="Huebert T."/>
            <person name="Sharpe A.G."/>
            <person name="Parkin I.A."/>
        </authorList>
    </citation>
    <scope>NUCLEOTIDE SEQUENCE [LARGE SCALE GENOMIC DNA]</scope>
    <source>
        <strain evidence="5">cv. DH55</strain>
    </source>
</reference>
<dbReference type="InterPro" id="IPR003822">
    <property type="entry name" value="PAH"/>
</dbReference>
<dbReference type="InterPro" id="IPR039774">
    <property type="entry name" value="Sin3-like"/>
</dbReference>
<keyword evidence="3 4" id="KW-0539">Nucleus</keyword>
<evidence type="ECO:0000313" key="6">
    <source>
        <dbReference type="RefSeq" id="XP_010462869.1"/>
    </source>
</evidence>
<evidence type="ECO:0000256" key="1">
    <source>
        <dbReference type="ARBA" id="ARBA00004123"/>
    </source>
</evidence>
<protein>
    <submittedName>
        <fullName evidence="6">Paired amphipathic helix protein Sin3-like 3</fullName>
    </submittedName>
</protein>
<dbReference type="Proteomes" id="UP000694864">
    <property type="component" value="Chromosome 14"/>
</dbReference>
<dbReference type="SUPFAM" id="SSF47762">
    <property type="entry name" value="PAH2 domain"/>
    <property type="match status" value="2"/>
</dbReference>